<feature type="region of interest" description="Disordered" evidence="1">
    <location>
        <begin position="320"/>
        <end position="339"/>
    </location>
</feature>
<dbReference type="Pfam" id="PF10358">
    <property type="entry name" value="NT-C2"/>
    <property type="match status" value="1"/>
</dbReference>
<name>A0A139AQJ2_GONPJ</name>
<dbReference type="PROSITE" id="PS51840">
    <property type="entry name" value="C2_NT"/>
    <property type="match status" value="1"/>
</dbReference>
<keyword evidence="4" id="KW-1185">Reference proteome</keyword>
<organism evidence="3 4">
    <name type="scientific">Gonapodya prolifera (strain JEL478)</name>
    <name type="common">Monoblepharis prolifera</name>
    <dbReference type="NCBI Taxonomy" id="1344416"/>
    <lineage>
        <taxon>Eukaryota</taxon>
        <taxon>Fungi</taxon>
        <taxon>Fungi incertae sedis</taxon>
        <taxon>Chytridiomycota</taxon>
        <taxon>Chytridiomycota incertae sedis</taxon>
        <taxon>Monoblepharidomycetes</taxon>
        <taxon>Monoblepharidales</taxon>
        <taxon>Gonapodyaceae</taxon>
        <taxon>Gonapodya</taxon>
    </lineage>
</organism>
<dbReference type="STRING" id="1344416.A0A139AQJ2"/>
<dbReference type="Proteomes" id="UP000070544">
    <property type="component" value="Unassembled WGS sequence"/>
</dbReference>
<dbReference type="PANTHER" id="PTHR21456:SF1">
    <property type="entry name" value="C2 NT-TYPE DOMAIN-CONTAINING PROTEIN"/>
    <property type="match status" value="1"/>
</dbReference>
<evidence type="ECO:0000256" key="1">
    <source>
        <dbReference type="SAM" id="MobiDB-lite"/>
    </source>
</evidence>
<evidence type="ECO:0000313" key="4">
    <source>
        <dbReference type="Proteomes" id="UP000070544"/>
    </source>
</evidence>
<dbReference type="OrthoDB" id="3365224at2759"/>
<gene>
    <name evidence="3" type="ORF">M427DRAFT_181149</name>
</gene>
<evidence type="ECO:0000313" key="3">
    <source>
        <dbReference type="EMBL" id="KXS19006.1"/>
    </source>
</evidence>
<proteinExistence type="predicted"/>
<feature type="domain" description="C2 NT-type" evidence="2">
    <location>
        <begin position="2"/>
        <end position="140"/>
    </location>
</feature>
<feature type="compositionally biased region" description="Pro residues" evidence="1">
    <location>
        <begin position="265"/>
        <end position="274"/>
    </location>
</feature>
<sequence>MSLLGTRKRPQFSATCSSYELTQLPFLTGLYYLKWKIRSGGSASGKSPKVSPKDHIASWPTWSLSAPISPSISRDGVLQSAELRIIVKQELNDRKTVLGMVSLDLSAFAGIGGGEPVKRSMLLQESKINAFLNFSVHLVLLSPSEIPFIPPPLSSGVSAWRGDSGDSESDDAWSTRGGLAGSLAASKVGEGSPAALTSSSSSSISYFSTPAPPRTTPPSLTERPSPAPGSPLQHPRAASAISTPSTRPSFPSPGTGNGPATQPVVSPPSVPPRRPLSGAAAAAISAAVASVGAVGAMGVPGLSMIGGMAAVQVQSLGPVHERGQSGQLGHAHAHGPVVPTPEDIVESVFAELGMEVPRKRTRRDAQVMTYSSELLHDHGREHGHGSVEMGSISSGLRGGGSVASDVDPTPVYLSPPGTLPPPPHSEGSTKDPSQPALASADHAAAPEKFVWTGYPDGAKRWTRLDRNRVREDEPGVAPWGRGDGKEDDGTPAILRAGSGLRRDIVRRQ</sequence>
<feature type="compositionally biased region" description="Basic and acidic residues" evidence="1">
    <location>
        <begin position="457"/>
        <end position="473"/>
    </location>
</feature>
<evidence type="ECO:0000259" key="2">
    <source>
        <dbReference type="PROSITE" id="PS51840"/>
    </source>
</evidence>
<protein>
    <recommendedName>
        <fullName evidence="2">C2 NT-type domain-containing protein</fullName>
    </recommendedName>
</protein>
<feature type="region of interest" description="Disordered" evidence="1">
    <location>
        <begin position="187"/>
        <end position="276"/>
    </location>
</feature>
<dbReference type="AlphaFoldDB" id="A0A139AQJ2"/>
<feature type="region of interest" description="Disordered" evidence="1">
    <location>
        <begin position="376"/>
        <end position="508"/>
    </location>
</feature>
<accession>A0A139AQJ2</accession>
<feature type="compositionally biased region" description="Low complexity" evidence="1">
    <location>
        <begin position="198"/>
        <end position="209"/>
    </location>
</feature>
<dbReference type="InterPro" id="IPR039931">
    <property type="entry name" value="EEIG1/2-like"/>
</dbReference>
<dbReference type="EMBL" id="KQ965740">
    <property type="protein sequence ID" value="KXS19006.1"/>
    <property type="molecule type" value="Genomic_DNA"/>
</dbReference>
<reference evidence="3 4" key="1">
    <citation type="journal article" date="2015" name="Genome Biol. Evol.">
        <title>Phylogenomic analyses indicate that early fungi evolved digesting cell walls of algal ancestors of land plants.</title>
        <authorList>
            <person name="Chang Y."/>
            <person name="Wang S."/>
            <person name="Sekimoto S."/>
            <person name="Aerts A.L."/>
            <person name="Choi C."/>
            <person name="Clum A."/>
            <person name="LaButti K.M."/>
            <person name="Lindquist E.A."/>
            <person name="Yee Ngan C."/>
            <person name="Ohm R.A."/>
            <person name="Salamov A.A."/>
            <person name="Grigoriev I.V."/>
            <person name="Spatafora J.W."/>
            <person name="Berbee M.L."/>
        </authorList>
    </citation>
    <scope>NUCLEOTIDE SEQUENCE [LARGE SCALE GENOMIC DNA]</scope>
    <source>
        <strain evidence="3 4">JEL478</strain>
    </source>
</reference>
<dbReference type="PANTHER" id="PTHR21456">
    <property type="entry name" value="FAMILY WITH SEQUENCE SIMILARITY 102"/>
    <property type="match status" value="1"/>
</dbReference>
<feature type="compositionally biased region" description="Low complexity" evidence="1">
    <location>
        <begin position="242"/>
        <end position="254"/>
    </location>
</feature>
<dbReference type="InterPro" id="IPR019448">
    <property type="entry name" value="NT-C2"/>
</dbReference>
<feature type="compositionally biased region" description="Basic and acidic residues" evidence="1">
    <location>
        <begin position="376"/>
        <end position="385"/>
    </location>
</feature>